<keyword evidence="3" id="KW-0949">S-adenosyl-L-methionine</keyword>
<comment type="similarity">
    <text evidence="4">Belongs to the class I-like SAM-binding methyltransferase superfamily. Cation-dependent O-methyltransferase family.</text>
</comment>
<dbReference type="SUPFAM" id="SSF53335">
    <property type="entry name" value="S-adenosyl-L-methionine-dependent methyltransferases"/>
    <property type="match status" value="1"/>
</dbReference>
<dbReference type="Proteomes" id="UP001174694">
    <property type="component" value="Unassembled WGS sequence"/>
</dbReference>
<evidence type="ECO:0000256" key="4">
    <source>
        <dbReference type="ARBA" id="ARBA00023453"/>
    </source>
</evidence>
<accession>A0AA38S0C9</accession>
<dbReference type="InterPro" id="IPR002935">
    <property type="entry name" value="SAM_O-MeTrfase"/>
</dbReference>
<dbReference type="GO" id="GO:0008757">
    <property type="term" value="F:S-adenosylmethionine-dependent methyltransferase activity"/>
    <property type="evidence" value="ECO:0007669"/>
    <property type="project" value="TreeGrafter"/>
</dbReference>
<organism evidence="5 6">
    <name type="scientific">Pleurostoma richardsiae</name>
    <dbReference type="NCBI Taxonomy" id="41990"/>
    <lineage>
        <taxon>Eukaryota</taxon>
        <taxon>Fungi</taxon>
        <taxon>Dikarya</taxon>
        <taxon>Ascomycota</taxon>
        <taxon>Pezizomycotina</taxon>
        <taxon>Sordariomycetes</taxon>
        <taxon>Sordariomycetidae</taxon>
        <taxon>Calosphaeriales</taxon>
        <taxon>Pleurostomataceae</taxon>
        <taxon>Pleurostoma</taxon>
    </lineage>
</organism>
<evidence type="ECO:0000256" key="2">
    <source>
        <dbReference type="ARBA" id="ARBA00022679"/>
    </source>
</evidence>
<comment type="caution">
    <text evidence="5">The sequence shown here is derived from an EMBL/GenBank/DDBJ whole genome shotgun (WGS) entry which is preliminary data.</text>
</comment>
<dbReference type="CDD" id="cd02440">
    <property type="entry name" value="AdoMet_MTases"/>
    <property type="match status" value="1"/>
</dbReference>
<keyword evidence="1" id="KW-0489">Methyltransferase</keyword>
<protein>
    <submittedName>
        <fullName evidence="5">O-methyltransferase MdmC</fullName>
    </submittedName>
</protein>
<name>A0AA38S0C9_9PEZI</name>
<dbReference type="PROSITE" id="PS51682">
    <property type="entry name" value="SAM_OMT_I"/>
    <property type="match status" value="1"/>
</dbReference>
<dbReference type="GO" id="GO:0032259">
    <property type="term" value="P:methylation"/>
    <property type="evidence" value="ECO:0007669"/>
    <property type="project" value="UniProtKB-KW"/>
</dbReference>
<sequence>MKDNAPVLYPTPEVGKRVTEYAVENSTKLPDYIKKYHDFGMTLPAAEYMTSEYQAAMMVWLARAVGAKRVLEIGVFIGFSAMAWSYAAGPDGFVTGLEFSKEYAGMARKGLQENGVKNVEIVEGDAAKTLADLNPEEPYDLIFIDADKPGYPNYLKLILEKSQTGSSNRILKKGGIILADNVLRRGLVADSSPENPNLARDLQDEGRKKLMAESIAALTEFNTALVSSPRLETVLLPLFDGLGMARLID</sequence>
<dbReference type="InterPro" id="IPR029063">
    <property type="entry name" value="SAM-dependent_MTases_sf"/>
</dbReference>
<dbReference type="AlphaFoldDB" id="A0AA38S0C9"/>
<reference evidence="5" key="1">
    <citation type="submission" date="2022-07" db="EMBL/GenBank/DDBJ databases">
        <title>Fungi with potential for degradation of polypropylene.</title>
        <authorList>
            <person name="Gostincar C."/>
        </authorList>
    </citation>
    <scope>NUCLEOTIDE SEQUENCE</scope>
    <source>
        <strain evidence="5">EXF-13308</strain>
    </source>
</reference>
<keyword evidence="2" id="KW-0808">Transferase</keyword>
<dbReference type="GO" id="GO:0008171">
    <property type="term" value="F:O-methyltransferase activity"/>
    <property type="evidence" value="ECO:0007669"/>
    <property type="project" value="InterPro"/>
</dbReference>
<dbReference type="Pfam" id="PF01596">
    <property type="entry name" value="Methyltransf_3"/>
    <property type="match status" value="1"/>
</dbReference>
<dbReference type="PANTHER" id="PTHR10509">
    <property type="entry name" value="O-METHYLTRANSFERASE-RELATED"/>
    <property type="match status" value="1"/>
</dbReference>
<dbReference type="Gene3D" id="3.40.50.150">
    <property type="entry name" value="Vaccinia Virus protein VP39"/>
    <property type="match status" value="1"/>
</dbReference>
<proteinExistence type="inferred from homology"/>
<dbReference type="PANTHER" id="PTHR10509:SF14">
    <property type="entry name" value="CAFFEOYL-COA O-METHYLTRANSFERASE 3-RELATED"/>
    <property type="match status" value="1"/>
</dbReference>
<keyword evidence="6" id="KW-1185">Reference proteome</keyword>
<dbReference type="EMBL" id="JANBVO010000002">
    <property type="protein sequence ID" value="KAJ9156472.1"/>
    <property type="molecule type" value="Genomic_DNA"/>
</dbReference>
<evidence type="ECO:0000313" key="6">
    <source>
        <dbReference type="Proteomes" id="UP001174694"/>
    </source>
</evidence>
<evidence type="ECO:0000313" key="5">
    <source>
        <dbReference type="EMBL" id="KAJ9156472.1"/>
    </source>
</evidence>
<evidence type="ECO:0000256" key="3">
    <source>
        <dbReference type="ARBA" id="ARBA00022691"/>
    </source>
</evidence>
<gene>
    <name evidence="5" type="ORF">NKR23_g1426</name>
</gene>
<dbReference type="InterPro" id="IPR050362">
    <property type="entry name" value="Cation-dep_OMT"/>
</dbReference>
<evidence type="ECO:0000256" key="1">
    <source>
        <dbReference type="ARBA" id="ARBA00022603"/>
    </source>
</evidence>